<evidence type="ECO:0000313" key="5">
    <source>
        <dbReference type="Proteomes" id="UP000318681"/>
    </source>
</evidence>
<comment type="similarity">
    <text evidence="1 3">Belongs to the short-chain dehydrogenases/reductases (SDR) family.</text>
</comment>
<dbReference type="Proteomes" id="UP000318681">
    <property type="component" value="Unassembled WGS sequence"/>
</dbReference>
<dbReference type="Pfam" id="PF00106">
    <property type="entry name" value="adh_short"/>
    <property type="match status" value="1"/>
</dbReference>
<dbReference type="InterPro" id="IPR002347">
    <property type="entry name" value="SDR_fam"/>
</dbReference>
<dbReference type="PANTHER" id="PTHR45024">
    <property type="entry name" value="DEHYDROGENASES, SHORT CHAIN"/>
    <property type="match status" value="1"/>
</dbReference>
<comment type="caution">
    <text evidence="4">The sequence shown here is derived from an EMBL/GenBank/DDBJ whole genome shotgun (WGS) entry which is preliminary data.</text>
</comment>
<keyword evidence="5" id="KW-1185">Reference proteome</keyword>
<dbReference type="EMBL" id="VNIM01000016">
    <property type="protein sequence ID" value="TVV75839.1"/>
    <property type="molecule type" value="Genomic_DNA"/>
</dbReference>
<evidence type="ECO:0000256" key="1">
    <source>
        <dbReference type="ARBA" id="ARBA00006484"/>
    </source>
</evidence>
<dbReference type="GO" id="GO:0016491">
    <property type="term" value="F:oxidoreductase activity"/>
    <property type="evidence" value="ECO:0007669"/>
    <property type="project" value="UniProtKB-KW"/>
</dbReference>
<dbReference type="InterPro" id="IPR036291">
    <property type="entry name" value="NAD(P)-bd_dom_sf"/>
</dbReference>
<name>A0A558R8W2_9SPHN</name>
<evidence type="ECO:0000313" key="4">
    <source>
        <dbReference type="EMBL" id="TVV75839.1"/>
    </source>
</evidence>
<evidence type="ECO:0000256" key="2">
    <source>
        <dbReference type="ARBA" id="ARBA00023002"/>
    </source>
</evidence>
<keyword evidence="2" id="KW-0560">Oxidoreductase</keyword>
<dbReference type="PRINTS" id="PR00080">
    <property type="entry name" value="SDRFAMILY"/>
</dbReference>
<evidence type="ECO:0000256" key="3">
    <source>
        <dbReference type="RuleBase" id="RU000363"/>
    </source>
</evidence>
<proteinExistence type="inferred from homology"/>
<dbReference type="OrthoDB" id="9804774at2"/>
<accession>A0A558R8W2</accession>
<reference evidence="4 5" key="1">
    <citation type="submission" date="2019-07" db="EMBL/GenBank/DDBJ databases">
        <title>Sphingomonas solaris sp. nov., isolated from a solar panel from Boston, Massachusetts.</title>
        <authorList>
            <person name="Tanner K."/>
            <person name="Pascual J."/>
            <person name="Mancuso C."/>
            <person name="Pereto J."/>
            <person name="Khalil A."/>
            <person name="Vilanova C."/>
        </authorList>
    </citation>
    <scope>NUCLEOTIDE SEQUENCE [LARGE SCALE GENOMIC DNA]</scope>
    <source>
        <strain evidence="4 5">R4DWN</strain>
    </source>
</reference>
<gene>
    <name evidence="4" type="ORF">FOY91_06050</name>
</gene>
<dbReference type="PROSITE" id="PS00061">
    <property type="entry name" value="ADH_SHORT"/>
    <property type="match status" value="1"/>
</dbReference>
<dbReference type="AlphaFoldDB" id="A0A558R8W2"/>
<sequence length="320" mass="33450">MSISFESRVVVVTGAGGALGRVYAREFARRGAAVVVNDLGGTARGTGSAPDAADAVVAEIRAAGGKAVASYDTVATREGSQRVIEAALHSFGRIDVVINNAGNIRSDWFGDVTEADLRSQIDTHLMGSFFATQAAWPAMVAQKYGRILFTTSAAGMLGNRGQTGYGAAKGGITGLMNVVSLEGRRLGILCNAIQPNAHNRMGEDMARVMDGEAIDRFSIVPGLGASMTADFTVPLAVYLASEACQSSHAVFSSLGGRFARVFTGITAGWQGDRDTPATAEEVAEHFDDIGDTSRGFVVPDDLINEYELLLAQPAGQAGRP</sequence>
<dbReference type="InterPro" id="IPR020904">
    <property type="entry name" value="Sc_DH/Rdtase_CS"/>
</dbReference>
<dbReference type="PANTHER" id="PTHR45024:SF2">
    <property type="entry name" value="SCP2 DOMAIN-CONTAINING PROTEIN"/>
    <property type="match status" value="1"/>
</dbReference>
<organism evidence="4 5">
    <name type="scientific">Alterirhizorhabdus solaris</name>
    <dbReference type="NCBI Taxonomy" id="2529389"/>
    <lineage>
        <taxon>Bacteria</taxon>
        <taxon>Pseudomonadati</taxon>
        <taxon>Pseudomonadota</taxon>
        <taxon>Alphaproteobacteria</taxon>
        <taxon>Sphingomonadales</taxon>
        <taxon>Rhizorhabdaceae</taxon>
        <taxon>Alterirhizorhabdus</taxon>
    </lineage>
</organism>
<dbReference type="InterPro" id="IPR051687">
    <property type="entry name" value="Peroxisomal_Beta-Oxidation"/>
</dbReference>
<dbReference type="Gene3D" id="3.40.50.720">
    <property type="entry name" value="NAD(P)-binding Rossmann-like Domain"/>
    <property type="match status" value="1"/>
</dbReference>
<protein>
    <submittedName>
        <fullName evidence="4">SDR family NAD(P)-dependent oxidoreductase</fullName>
    </submittedName>
</protein>
<dbReference type="SUPFAM" id="SSF51735">
    <property type="entry name" value="NAD(P)-binding Rossmann-fold domains"/>
    <property type="match status" value="1"/>
</dbReference>
<dbReference type="PRINTS" id="PR00081">
    <property type="entry name" value="GDHRDH"/>
</dbReference>
<dbReference type="RefSeq" id="WP_145149153.1">
    <property type="nucleotide sequence ID" value="NZ_VNIM01000016.1"/>
</dbReference>